<evidence type="ECO:0000313" key="4">
    <source>
        <dbReference type="Proteomes" id="UP000185766"/>
    </source>
</evidence>
<evidence type="ECO:0000313" key="3">
    <source>
        <dbReference type="EMBL" id="SEK79756.1"/>
    </source>
</evidence>
<organism evidence="3 4">
    <name type="scientific">Atopomonas hussainii</name>
    <dbReference type="NCBI Taxonomy" id="1429083"/>
    <lineage>
        <taxon>Bacteria</taxon>
        <taxon>Pseudomonadati</taxon>
        <taxon>Pseudomonadota</taxon>
        <taxon>Gammaproteobacteria</taxon>
        <taxon>Pseudomonadales</taxon>
        <taxon>Pseudomonadaceae</taxon>
        <taxon>Atopomonas</taxon>
    </lineage>
</organism>
<feature type="region of interest" description="Disordered" evidence="1">
    <location>
        <begin position="1"/>
        <end position="25"/>
    </location>
</feature>
<dbReference type="EMBL" id="FOAS01000005">
    <property type="protein sequence ID" value="SEK79756.1"/>
    <property type="molecule type" value="Genomic_DNA"/>
</dbReference>
<dbReference type="Proteomes" id="UP000185766">
    <property type="component" value="Unassembled WGS sequence"/>
</dbReference>
<feature type="compositionally biased region" description="Polar residues" evidence="1">
    <location>
        <begin position="492"/>
        <end position="502"/>
    </location>
</feature>
<dbReference type="Gene3D" id="3.30.750.140">
    <property type="match status" value="1"/>
</dbReference>
<dbReference type="AlphaFoldDB" id="A0A1H7JZS5"/>
<dbReference type="InterPro" id="IPR038610">
    <property type="entry name" value="FliK-like_C_sf"/>
</dbReference>
<feature type="domain" description="Flagellar hook-length control protein-like C-terminal" evidence="2">
    <location>
        <begin position="417"/>
        <end position="495"/>
    </location>
</feature>
<dbReference type="Pfam" id="PF02120">
    <property type="entry name" value="Flg_hook"/>
    <property type="match status" value="1"/>
</dbReference>
<accession>A0A1H7JZS5</accession>
<protein>
    <submittedName>
        <fullName evidence="3">Hook-length control protein FliK</fullName>
    </submittedName>
</protein>
<evidence type="ECO:0000259" key="2">
    <source>
        <dbReference type="Pfam" id="PF02120"/>
    </source>
</evidence>
<proteinExistence type="predicted"/>
<keyword evidence="4" id="KW-1185">Reference proteome</keyword>
<feature type="compositionally biased region" description="Low complexity" evidence="1">
    <location>
        <begin position="8"/>
        <end position="19"/>
    </location>
</feature>
<name>A0A1H7JZS5_9GAMM</name>
<dbReference type="RefSeq" id="WP_074866327.1">
    <property type="nucleotide sequence ID" value="NZ_FOAS01000005.1"/>
</dbReference>
<dbReference type="STRING" id="1429083.GCA_001885685_01333"/>
<sequence length="510" mass="55463">MPAPISGPPGASFSPSARPTTQPGLSLNLLQPVSSLLALGQQAQAEVISIQQTQQSFDVMLKLQVEPGRETTVKAQSPQAISPGTQLIVQAAANNQLLTQLAGPGNPALNQLDLQELPLGTLLQGKVVSVEQLLQGKSQQIQFRVLLELLNTPLRGRLLTLDSPRALAPGNLLSALVQGPQALQWLSPSSQLDSLELQQQLAPQLARQIALEQLLPSLAQLKDSAQLPADAKQSLLLLLGKLPSGDQLQDPSQLKQLLHFSGLNLEALLQQGGNSAQQAAQLDLKAQLLRLVATLLPHTPQALSQQVAQSTSSAGLAGWLKSYLQQKELGLNPSFPLPNTALNPKGEQEADLPLLLRLASSALARLQSHQLSSLQQSQTLADGTQLQTWQYELPYREGSQWHGVQIRLQEEKHSERSKQAGSTLWRIDLALQLEPLGPIHVRALWHNDEISTHWWAEHAQTFALVEQALPSFVERLRERGLKVGEMHCQHGQAPSGSKTGLQQRWIDETA</sequence>
<gene>
    <name evidence="3" type="ORF">SAMN05216214_10594</name>
</gene>
<feature type="region of interest" description="Disordered" evidence="1">
    <location>
        <begin position="488"/>
        <end position="510"/>
    </location>
</feature>
<evidence type="ECO:0000256" key="1">
    <source>
        <dbReference type="SAM" id="MobiDB-lite"/>
    </source>
</evidence>
<dbReference type="InterPro" id="IPR021136">
    <property type="entry name" value="Flagellar_hook_control-like_C"/>
</dbReference>
<reference evidence="3 4" key="1">
    <citation type="submission" date="2016-10" db="EMBL/GenBank/DDBJ databases">
        <authorList>
            <person name="de Groot N.N."/>
        </authorList>
    </citation>
    <scope>NUCLEOTIDE SEQUENCE [LARGE SCALE GENOMIC DNA]</scope>
    <source>
        <strain evidence="3 4">JCM 19513</strain>
    </source>
</reference>